<keyword evidence="2 5" id="KW-0479">Metal-binding</keyword>
<protein>
    <submittedName>
        <fullName evidence="6">Heme oxygenase</fullName>
    </submittedName>
</protein>
<sequence length="225" mass="25247">MSPRLDATLSEQLREGTQVEHRAVESQPFVDELLAGALDVDAYAGLAAQQLEIYRALEGAGVQLQEDPRGANLLFTELQRVPSIERDLAHLYGHAWRDEIRILPATRTYAARLRDVVDRLPEYAAHAYTRYLGDLSGGQIIKRMMRRHYGMGTDGLSFYDFPEIPKAKPFKDLYRERLDGLGLDAVETARAVAEAQEAFRLNRALFAELGAIHINRVRAAKEAVA</sequence>
<dbReference type="Gene3D" id="1.20.910.10">
    <property type="entry name" value="Heme oxygenase-like"/>
    <property type="match status" value="1"/>
</dbReference>
<dbReference type="Pfam" id="PF01126">
    <property type="entry name" value="Heme_oxygenase"/>
    <property type="match status" value="1"/>
</dbReference>
<evidence type="ECO:0000313" key="6">
    <source>
        <dbReference type="EMBL" id="PFG41060.1"/>
    </source>
</evidence>
<feature type="binding site" evidence="4">
    <location>
        <position position="128"/>
    </location>
    <ligand>
        <name>heme b</name>
        <dbReference type="ChEBI" id="CHEBI:60344"/>
    </ligand>
</feature>
<dbReference type="GO" id="GO:0006979">
    <property type="term" value="P:response to oxidative stress"/>
    <property type="evidence" value="ECO:0007669"/>
    <property type="project" value="TreeGrafter"/>
</dbReference>
<evidence type="ECO:0000256" key="3">
    <source>
        <dbReference type="ARBA" id="ARBA00023004"/>
    </source>
</evidence>
<accession>A0A2A9ES12</accession>
<dbReference type="InterPro" id="IPR016084">
    <property type="entry name" value="Haem_Oase-like_multi-hlx"/>
</dbReference>
<dbReference type="GO" id="GO:0004392">
    <property type="term" value="F:heme oxygenase (decyclizing) activity"/>
    <property type="evidence" value="ECO:0007669"/>
    <property type="project" value="InterPro"/>
</dbReference>
<feature type="binding site" evidence="4">
    <location>
        <position position="14"/>
    </location>
    <ligand>
        <name>heme b</name>
        <dbReference type="ChEBI" id="CHEBI:60344"/>
    </ligand>
</feature>
<reference evidence="6 7" key="1">
    <citation type="submission" date="2017-10" db="EMBL/GenBank/DDBJ databases">
        <title>Sequencing the genomes of 1000 actinobacteria strains.</title>
        <authorList>
            <person name="Klenk H.-P."/>
        </authorList>
    </citation>
    <scope>NUCLEOTIDE SEQUENCE [LARGE SCALE GENOMIC DNA]</scope>
    <source>
        <strain evidence="6 7">DSM 21838</strain>
    </source>
</reference>
<keyword evidence="3 5" id="KW-0408">Iron</keyword>
<name>A0A2A9ES12_9MICO</name>
<keyword evidence="7" id="KW-1185">Reference proteome</keyword>
<evidence type="ECO:0000313" key="7">
    <source>
        <dbReference type="Proteomes" id="UP000222106"/>
    </source>
</evidence>
<dbReference type="PANTHER" id="PTHR10720">
    <property type="entry name" value="HEME OXYGENASE"/>
    <property type="match status" value="1"/>
</dbReference>
<dbReference type="GO" id="GO:0006788">
    <property type="term" value="P:heme oxidation"/>
    <property type="evidence" value="ECO:0007669"/>
    <property type="project" value="InterPro"/>
</dbReference>
<evidence type="ECO:0000256" key="5">
    <source>
        <dbReference type="PIRSR" id="PIRSR000343-2"/>
    </source>
</evidence>
<dbReference type="GO" id="GO:0042167">
    <property type="term" value="P:heme catabolic process"/>
    <property type="evidence" value="ECO:0007669"/>
    <property type="project" value="TreeGrafter"/>
</dbReference>
<evidence type="ECO:0000256" key="4">
    <source>
        <dbReference type="PIRSR" id="PIRSR000343-1"/>
    </source>
</evidence>
<organism evidence="6 7">
    <name type="scientific">Georgenia soli</name>
    <dbReference type="NCBI Taxonomy" id="638953"/>
    <lineage>
        <taxon>Bacteria</taxon>
        <taxon>Bacillati</taxon>
        <taxon>Actinomycetota</taxon>
        <taxon>Actinomycetes</taxon>
        <taxon>Micrococcales</taxon>
        <taxon>Bogoriellaceae</taxon>
        <taxon>Georgenia</taxon>
    </lineage>
</organism>
<dbReference type="GO" id="GO:0020037">
    <property type="term" value="F:heme binding"/>
    <property type="evidence" value="ECO:0007669"/>
    <property type="project" value="TreeGrafter"/>
</dbReference>
<dbReference type="PRINTS" id="PR00088">
    <property type="entry name" value="HAEMOXYGNASE"/>
</dbReference>
<dbReference type="Proteomes" id="UP000222106">
    <property type="component" value="Unassembled WGS sequence"/>
</dbReference>
<gene>
    <name evidence="6" type="ORF">ATJ97_3606</name>
</gene>
<comment type="caution">
    <text evidence="6">The sequence shown here is derived from an EMBL/GenBank/DDBJ whole genome shotgun (WGS) entry which is preliminary data.</text>
</comment>
<evidence type="ECO:0000256" key="1">
    <source>
        <dbReference type="ARBA" id="ARBA00022617"/>
    </source>
</evidence>
<evidence type="ECO:0000256" key="2">
    <source>
        <dbReference type="ARBA" id="ARBA00022723"/>
    </source>
</evidence>
<dbReference type="InterPro" id="IPR002051">
    <property type="entry name" value="Haem_Oase"/>
</dbReference>
<dbReference type="InterPro" id="IPR016053">
    <property type="entry name" value="Haem_Oase-like"/>
</dbReference>
<dbReference type="CDD" id="cd19165">
    <property type="entry name" value="HemeO"/>
    <property type="match status" value="1"/>
</dbReference>
<dbReference type="SUPFAM" id="SSF48613">
    <property type="entry name" value="Heme oxygenase-like"/>
    <property type="match status" value="1"/>
</dbReference>
<dbReference type="PANTHER" id="PTHR10720:SF0">
    <property type="entry name" value="HEME OXYGENASE"/>
    <property type="match status" value="1"/>
</dbReference>
<dbReference type="AlphaFoldDB" id="A0A2A9ES12"/>
<dbReference type="GO" id="GO:0046872">
    <property type="term" value="F:metal ion binding"/>
    <property type="evidence" value="ECO:0007669"/>
    <property type="project" value="UniProtKB-KW"/>
</dbReference>
<dbReference type="PIRSF" id="PIRSF000343">
    <property type="entry name" value="Haem_Oase"/>
    <property type="match status" value="1"/>
</dbReference>
<feature type="binding site" evidence="4">
    <location>
        <position position="175"/>
    </location>
    <ligand>
        <name>heme b</name>
        <dbReference type="ChEBI" id="CHEBI:60344"/>
    </ligand>
</feature>
<feature type="binding site" description="axial binding residue" evidence="5">
    <location>
        <position position="21"/>
    </location>
    <ligand>
        <name>heme b</name>
        <dbReference type="ChEBI" id="CHEBI:60344"/>
    </ligand>
    <ligandPart>
        <name>Fe</name>
        <dbReference type="ChEBI" id="CHEBI:18248"/>
    </ligandPart>
</feature>
<dbReference type="EMBL" id="PDJI01000004">
    <property type="protein sequence ID" value="PFG41060.1"/>
    <property type="molecule type" value="Genomic_DNA"/>
</dbReference>
<keyword evidence="1 4" id="KW-0349">Heme</keyword>
<proteinExistence type="predicted"/>